<organism evidence="2 3">
    <name type="scientific">Aliidiomarina taiwanensis</name>
    <dbReference type="NCBI Taxonomy" id="946228"/>
    <lineage>
        <taxon>Bacteria</taxon>
        <taxon>Pseudomonadati</taxon>
        <taxon>Pseudomonadota</taxon>
        <taxon>Gammaproteobacteria</taxon>
        <taxon>Alteromonadales</taxon>
        <taxon>Idiomarinaceae</taxon>
        <taxon>Aliidiomarina</taxon>
    </lineage>
</organism>
<dbReference type="EMBL" id="PIPQ01000002">
    <property type="protein sequence ID" value="RUO42832.1"/>
    <property type="molecule type" value="Genomic_DNA"/>
</dbReference>
<dbReference type="NCBIfam" id="TIGR02532">
    <property type="entry name" value="IV_pilin_GFxxxE"/>
    <property type="match status" value="1"/>
</dbReference>
<comment type="caution">
    <text evidence="2">The sequence shown here is derived from an EMBL/GenBank/DDBJ whole genome shotgun (WGS) entry which is preliminary data.</text>
</comment>
<evidence type="ECO:0000256" key="1">
    <source>
        <dbReference type="SAM" id="Phobius"/>
    </source>
</evidence>
<dbReference type="Proteomes" id="UP000286976">
    <property type="component" value="Unassembled WGS sequence"/>
</dbReference>
<keyword evidence="1" id="KW-0472">Membrane</keyword>
<dbReference type="Gene3D" id="3.30.700.10">
    <property type="entry name" value="Glycoprotein, Type 4 Pilin"/>
    <property type="match status" value="1"/>
</dbReference>
<accession>A0A432X7M0</accession>
<name>A0A432X7M0_9GAMM</name>
<evidence type="ECO:0000313" key="2">
    <source>
        <dbReference type="EMBL" id="RUO42832.1"/>
    </source>
</evidence>
<proteinExistence type="predicted"/>
<feature type="transmembrane region" description="Helical" evidence="1">
    <location>
        <begin position="12"/>
        <end position="31"/>
    </location>
</feature>
<evidence type="ECO:0000313" key="3">
    <source>
        <dbReference type="Proteomes" id="UP000286976"/>
    </source>
</evidence>
<keyword evidence="1" id="KW-1133">Transmembrane helix</keyword>
<dbReference type="Pfam" id="PF07963">
    <property type="entry name" value="N_methyl"/>
    <property type="match status" value="1"/>
</dbReference>
<dbReference type="RefSeq" id="WP_126757048.1">
    <property type="nucleotide sequence ID" value="NZ_PIPQ01000002.1"/>
</dbReference>
<dbReference type="OrthoDB" id="5902365at2"/>
<dbReference type="PROSITE" id="PS00409">
    <property type="entry name" value="PROKAR_NTER_METHYL"/>
    <property type="match status" value="1"/>
</dbReference>
<keyword evidence="1" id="KW-0812">Transmembrane</keyword>
<reference evidence="2 3" key="1">
    <citation type="journal article" date="2011" name="Front. Microbiol.">
        <title>Genomic signatures of strain selection and enhancement in Bacillus atrophaeus var. globigii, a historical biowarfare simulant.</title>
        <authorList>
            <person name="Gibbons H.S."/>
            <person name="Broomall S.M."/>
            <person name="McNew L.A."/>
            <person name="Daligault H."/>
            <person name="Chapman C."/>
            <person name="Bruce D."/>
            <person name="Karavis M."/>
            <person name="Krepps M."/>
            <person name="McGregor P.A."/>
            <person name="Hong C."/>
            <person name="Park K.H."/>
            <person name="Akmal A."/>
            <person name="Feldman A."/>
            <person name="Lin J.S."/>
            <person name="Chang W.E."/>
            <person name="Higgs B.W."/>
            <person name="Demirev P."/>
            <person name="Lindquist J."/>
            <person name="Liem A."/>
            <person name="Fochler E."/>
            <person name="Read T.D."/>
            <person name="Tapia R."/>
            <person name="Johnson S."/>
            <person name="Bishop-Lilly K.A."/>
            <person name="Detter C."/>
            <person name="Han C."/>
            <person name="Sozhamannan S."/>
            <person name="Rosenzweig C.N."/>
            <person name="Skowronski E.W."/>
        </authorList>
    </citation>
    <scope>NUCLEOTIDE SEQUENCE [LARGE SCALE GENOMIC DNA]</scope>
    <source>
        <strain evidence="2 3">AIT1</strain>
    </source>
</reference>
<dbReference type="InterPro" id="IPR045584">
    <property type="entry name" value="Pilin-like"/>
</dbReference>
<sequence length="142" mass="15597">MYKQKGFTLIELIIVIVILGILAVTAAPKFFDFSKDARISTLQGLKAQLQSTATIEYARTALKGEALYPKSRDAQGGTKRESIIDAAGVDGSEWFIETVLDESVTFSVRKSSSSKRDNCYVKYNMDAARKDPPTFEVVTSGC</sequence>
<keyword evidence="3" id="KW-1185">Reference proteome</keyword>
<dbReference type="InterPro" id="IPR012902">
    <property type="entry name" value="N_methyl_site"/>
</dbReference>
<gene>
    <name evidence="2" type="ORF">CWE15_05360</name>
</gene>
<dbReference type="AlphaFoldDB" id="A0A432X7M0"/>
<protein>
    <submittedName>
        <fullName evidence="2">MSHA biogenesis protein MshA</fullName>
    </submittedName>
</protein>
<dbReference type="SUPFAM" id="SSF54523">
    <property type="entry name" value="Pili subunits"/>
    <property type="match status" value="1"/>
</dbReference>